<dbReference type="InterPro" id="IPR005829">
    <property type="entry name" value="Sugar_transporter_CS"/>
</dbReference>
<keyword evidence="7 10" id="KW-1133">Transmembrane helix</keyword>
<feature type="transmembrane region" description="Helical" evidence="10">
    <location>
        <begin position="349"/>
        <end position="368"/>
    </location>
</feature>
<feature type="transmembrane region" description="Helical" evidence="10">
    <location>
        <begin position="101"/>
        <end position="119"/>
    </location>
</feature>
<comment type="caution">
    <text evidence="12">The sequence shown here is derived from an EMBL/GenBank/DDBJ whole genome shotgun (WGS) entry which is preliminary data.</text>
</comment>
<feature type="transmembrane region" description="Helical" evidence="10">
    <location>
        <begin position="125"/>
        <end position="145"/>
    </location>
</feature>
<organism evidence="12 13">
    <name type="scientific">Frondihabitans cladoniiphilus</name>
    <dbReference type="NCBI Taxonomy" id="715785"/>
    <lineage>
        <taxon>Bacteria</taxon>
        <taxon>Bacillati</taxon>
        <taxon>Actinomycetota</taxon>
        <taxon>Actinomycetes</taxon>
        <taxon>Micrococcales</taxon>
        <taxon>Microbacteriaceae</taxon>
        <taxon>Frondihabitans</taxon>
    </lineage>
</organism>
<sequence>MIATPIKNRRRRLTTNDVTVVEESMLKRAVAAAALGNGMEWFDFGVFAYLTTTLARVFYPDADPTLSVIVIFATFTAAFVVRPIGGAVFGPLGDRIGRQKVLALTMILMAAGTFAIGLIPDFHTIGIWAPALLLLARLVQGFSTGGEYGGAATFIAEYSPDKKRGFLGSWLEFGTLGGYVLGASLVTVLQFAMSDADLVAWGWRIPFLVAGPLGLVGLYLRLKLEETPAFQKQQEEASKREAVKTPVLRLFAENWRALLICIGLVLVFNVTDYMLLSYMPTYLTTTLGRSATNGLVLVIVVMLLMMAVIGLGGRLSDRFGRRPVLFAGCLGFLFLSWPALKLVQTDSTILVFAGLLLLGLVLVTFTSTMPSTLPALFPTIIRYGALAIAFNVSVSLFGGTTPLITESLVAWAADRGFGWADDIPAFYLMVAAVIGLVAVWFTRETANEPLLGSGPTVATEAEALELIEQYSDESSELAHSDWAVEFAASGPIDIIRPASPAGPSSSDAPGSPPVSPEPERADAGRRLAD</sequence>
<reference evidence="13" key="1">
    <citation type="journal article" date="2019" name="Int. J. Syst. Evol. Microbiol.">
        <title>The Global Catalogue of Microorganisms (GCM) 10K type strain sequencing project: providing services to taxonomists for standard genome sequencing and annotation.</title>
        <authorList>
            <consortium name="The Broad Institute Genomics Platform"/>
            <consortium name="The Broad Institute Genome Sequencing Center for Infectious Disease"/>
            <person name="Wu L."/>
            <person name="Ma J."/>
        </authorList>
    </citation>
    <scope>NUCLEOTIDE SEQUENCE [LARGE SCALE GENOMIC DNA]</scope>
    <source>
        <strain evidence="13">JCM 18956</strain>
    </source>
</reference>
<feature type="compositionally biased region" description="Basic and acidic residues" evidence="9">
    <location>
        <begin position="517"/>
        <end position="529"/>
    </location>
</feature>
<evidence type="ECO:0000256" key="8">
    <source>
        <dbReference type="ARBA" id="ARBA00023136"/>
    </source>
</evidence>
<dbReference type="Proteomes" id="UP001501295">
    <property type="component" value="Unassembled WGS sequence"/>
</dbReference>
<evidence type="ECO:0000259" key="11">
    <source>
        <dbReference type="PROSITE" id="PS50850"/>
    </source>
</evidence>
<evidence type="ECO:0000313" key="12">
    <source>
        <dbReference type="EMBL" id="GAA4669905.1"/>
    </source>
</evidence>
<keyword evidence="8 10" id="KW-0472">Membrane</keyword>
<dbReference type="InterPro" id="IPR051084">
    <property type="entry name" value="H+-coupled_symporters"/>
</dbReference>
<feature type="transmembrane region" description="Helical" evidence="10">
    <location>
        <begin position="291"/>
        <end position="312"/>
    </location>
</feature>
<evidence type="ECO:0000256" key="2">
    <source>
        <dbReference type="ARBA" id="ARBA00008240"/>
    </source>
</evidence>
<evidence type="ECO:0000256" key="9">
    <source>
        <dbReference type="SAM" id="MobiDB-lite"/>
    </source>
</evidence>
<dbReference type="PROSITE" id="PS50850">
    <property type="entry name" value="MFS"/>
    <property type="match status" value="1"/>
</dbReference>
<name>A0ABP8VRF3_9MICO</name>
<keyword evidence="13" id="KW-1185">Reference proteome</keyword>
<feature type="transmembrane region" description="Helical" evidence="10">
    <location>
        <begin position="380"/>
        <end position="404"/>
    </location>
</feature>
<keyword evidence="5 10" id="KW-0812">Transmembrane</keyword>
<accession>A0ABP8VRF3</accession>
<evidence type="ECO:0000256" key="4">
    <source>
        <dbReference type="ARBA" id="ARBA00022475"/>
    </source>
</evidence>
<feature type="transmembrane region" description="Helical" evidence="10">
    <location>
        <begin position="324"/>
        <end position="343"/>
    </location>
</feature>
<feature type="transmembrane region" description="Helical" evidence="10">
    <location>
        <begin position="424"/>
        <end position="441"/>
    </location>
</feature>
<comment type="similarity">
    <text evidence="2">Belongs to the major facilitator superfamily. Metabolite:H+ Symporter (MHS) family (TC 2.A.1.6) family.</text>
</comment>
<keyword evidence="3" id="KW-0813">Transport</keyword>
<feature type="transmembrane region" description="Helical" evidence="10">
    <location>
        <begin position="65"/>
        <end position="89"/>
    </location>
</feature>
<dbReference type="NCBIfam" id="NF007927">
    <property type="entry name" value="PRK10642.1"/>
    <property type="match status" value="1"/>
</dbReference>
<dbReference type="PANTHER" id="PTHR43528:SF1">
    <property type="entry name" value="ALPHA-KETOGLUTARATE PERMEASE"/>
    <property type="match status" value="1"/>
</dbReference>
<dbReference type="RefSeq" id="WP_345374257.1">
    <property type="nucleotide sequence ID" value="NZ_BAABLM010000002.1"/>
</dbReference>
<feature type="transmembrane region" description="Helical" evidence="10">
    <location>
        <begin position="257"/>
        <end position="279"/>
    </location>
</feature>
<keyword evidence="6" id="KW-0769">Symport</keyword>
<dbReference type="InterPro" id="IPR020846">
    <property type="entry name" value="MFS_dom"/>
</dbReference>
<evidence type="ECO:0000256" key="10">
    <source>
        <dbReference type="SAM" id="Phobius"/>
    </source>
</evidence>
<evidence type="ECO:0000256" key="7">
    <source>
        <dbReference type="ARBA" id="ARBA00022989"/>
    </source>
</evidence>
<evidence type="ECO:0000256" key="5">
    <source>
        <dbReference type="ARBA" id="ARBA00022692"/>
    </source>
</evidence>
<dbReference type="CDD" id="cd17366">
    <property type="entry name" value="MFS_ProP"/>
    <property type="match status" value="1"/>
</dbReference>
<gene>
    <name evidence="12" type="primary">proP</name>
    <name evidence="12" type="ORF">GCM10025780_11530</name>
</gene>
<evidence type="ECO:0000256" key="3">
    <source>
        <dbReference type="ARBA" id="ARBA00022448"/>
    </source>
</evidence>
<dbReference type="InterPro" id="IPR036259">
    <property type="entry name" value="MFS_trans_sf"/>
</dbReference>
<feature type="region of interest" description="Disordered" evidence="9">
    <location>
        <begin position="494"/>
        <end position="529"/>
    </location>
</feature>
<dbReference type="PROSITE" id="PS00217">
    <property type="entry name" value="SUGAR_TRANSPORT_2"/>
    <property type="match status" value="1"/>
</dbReference>
<protein>
    <submittedName>
        <fullName evidence="12">Glycine betaine/L-proline transporter ProP</fullName>
    </submittedName>
</protein>
<feature type="compositionally biased region" description="Low complexity" evidence="9">
    <location>
        <begin position="497"/>
        <end position="509"/>
    </location>
</feature>
<feature type="transmembrane region" description="Helical" evidence="10">
    <location>
        <begin position="201"/>
        <end position="222"/>
    </location>
</feature>
<dbReference type="Pfam" id="PF07690">
    <property type="entry name" value="MFS_1"/>
    <property type="match status" value="1"/>
</dbReference>
<evidence type="ECO:0000256" key="1">
    <source>
        <dbReference type="ARBA" id="ARBA00004651"/>
    </source>
</evidence>
<dbReference type="SUPFAM" id="SSF103473">
    <property type="entry name" value="MFS general substrate transporter"/>
    <property type="match status" value="1"/>
</dbReference>
<evidence type="ECO:0000256" key="6">
    <source>
        <dbReference type="ARBA" id="ARBA00022847"/>
    </source>
</evidence>
<feature type="transmembrane region" description="Helical" evidence="10">
    <location>
        <begin position="166"/>
        <end position="189"/>
    </location>
</feature>
<feature type="domain" description="Major facilitator superfamily (MFS) profile" evidence="11">
    <location>
        <begin position="29"/>
        <end position="447"/>
    </location>
</feature>
<dbReference type="PANTHER" id="PTHR43528">
    <property type="entry name" value="ALPHA-KETOGLUTARATE PERMEASE"/>
    <property type="match status" value="1"/>
</dbReference>
<evidence type="ECO:0000313" key="13">
    <source>
        <dbReference type="Proteomes" id="UP001501295"/>
    </source>
</evidence>
<comment type="subcellular location">
    <subcellularLocation>
        <location evidence="1">Cell membrane</location>
        <topology evidence="1">Multi-pass membrane protein</topology>
    </subcellularLocation>
</comment>
<proteinExistence type="inferred from homology"/>
<keyword evidence="4" id="KW-1003">Cell membrane</keyword>
<dbReference type="Gene3D" id="1.20.1250.20">
    <property type="entry name" value="MFS general substrate transporter like domains"/>
    <property type="match status" value="2"/>
</dbReference>
<dbReference type="PROSITE" id="PS00216">
    <property type="entry name" value="SUGAR_TRANSPORT_1"/>
    <property type="match status" value="1"/>
</dbReference>
<dbReference type="EMBL" id="BAABLM010000002">
    <property type="protein sequence ID" value="GAA4669905.1"/>
    <property type="molecule type" value="Genomic_DNA"/>
</dbReference>
<dbReference type="InterPro" id="IPR011701">
    <property type="entry name" value="MFS"/>
</dbReference>